<dbReference type="InterPro" id="IPR015413">
    <property type="entry name" value="Methionyl/Leucyl_tRNA_Synth"/>
</dbReference>
<dbReference type="CTD" id="41733"/>
<dbReference type="InterPro" id="IPR009080">
    <property type="entry name" value="tRNAsynth_Ia_anticodon-bd"/>
</dbReference>
<evidence type="ECO:0000313" key="14">
    <source>
        <dbReference type="EMBL" id="EDV44014.2"/>
    </source>
</evidence>
<keyword evidence="6 10" id="KW-0030">Aminoacyl-tRNA synthetase</keyword>
<dbReference type="InterPro" id="IPR033911">
    <property type="entry name" value="MetRS_core"/>
</dbReference>
<dbReference type="SUPFAM" id="SSF52374">
    <property type="entry name" value="Nucleotidylyl transferase"/>
    <property type="match status" value="1"/>
</dbReference>
<dbReference type="Gene3D" id="1.10.730.10">
    <property type="entry name" value="Isoleucyl-tRNA Synthetase, Domain 1"/>
    <property type="match status" value="1"/>
</dbReference>
<feature type="compositionally biased region" description="Basic residues" evidence="11">
    <location>
        <begin position="556"/>
        <end position="567"/>
    </location>
</feature>
<dbReference type="OrthoDB" id="24670at2759"/>
<reference evidence="14 15" key="1">
    <citation type="journal article" date="2007" name="Nature">
        <title>Evolution of genes and genomes on the Drosophila phylogeny.</title>
        <authorList>
            <consortium name="Drosophila 12 Genomes Consortium"/>
            <person name="Clark A.G."/>
            <person name="Eisen M.B."/>
            <person name="Smith D.R."/>
            <person name="Bergman C.M."/>
            <person name="Oliver B."/>
            <person name="Markow T.A."/>
            <person name="Kaufman T.C."/>
            <person name="Kellis M."/>
            <person name="Gelbart W."/>
            <person name="Iyer V.N."/>
            <person name="Pollard D.A."/>
            <person name="Sackton T.B."/>
            <person name="Larracuente A.M."/>
            <person name="Singh N.D."/>
            <person name="Abad J.P."/>
            <person name="Abt D.N."/>
            <person name="Adryan B."/>
            <person name="Aguade M."/>
            <person name="Akashi H."/>
            <person name="Anderson W.W."/>
            <person name="Aquadro C.F."/>
            <person name="Ardell D.H."/>
            <person name="Arguello R."/>
            <person name="Artieri C.G."/>
            <person name="Barbash D.A."/>
            <person name="Barker D."/>
            <person name="Barsanti P."/>
            <person name="Batterham P."/>
            <person name="Batzoglou S."/>
            <person name="Begun D."/>
            <person name="Bhutkar A."/>
            <person name="Blanco E."/>
            <person name="Bosak S.A."/>
            <person name="Bradley R.K."/>
            <person name="Brand A.D."/>
            <person name="Brent M.R."/>
            <person name="Brooks A.N."/>
            <person name="Brown R.H."/>
            <person name="Butlin R.K."/>
            <person name="Caggese C."/>
            <person name="Calvi B.R."/>
            <person name="Bernardo de Carvalho A."/>
            <person name="Caspi A."/>
            <person name="Castrezana S."/>
            <person name="Celniker S.E."/>
            <person name="Chang J.L."/>
            <person name="Chapple C."/>
            <person name="Chatterji S."/>
            <person name="Chinwalla A."/>
            <person name="Civetta A."/>
            <person name="Clifton S.W."/>
            <person name="Comeron J.M."/>
            <person name="Costello J.C."/>
            <person name="Coyne J.A."/>
            <person name="Daub J."/>
            <person name="David R.G."/>
            <person name="Delcher A.L."/>
            <person name="Delehaunty K."/>
            <person name="Do C.B."/>
            <person name="Ebling H."/>
            <person name="Edwards K."/>
            <person name="Eickbush T."/>
            <person name="Evans J.D."/>
            <person name="Filipski A."/>
            <person name="Findeiss S."/>
            <person name="Freyhult E."/>
            <person name="Fulton L."/>
            <person name="Fulton R."/>
            <person name="Garcia A.C."/>
            <person name="Gardiner A."/>
            <person name="Garfield D.A."/>
            <person name="Garvin B.E."/>
            <person name="Gibson G."/>
            <person name="Gilbert D."/>
            <person name="Gnerre S."/>
            <person name="Godfrey J."/>
            <person name="Good R."/>
            <person name="Gotea V."/>
            <person name="Gravely B."/>
            <person name="Greenberg A.J."/>
            <person name="Griffiths-Jones S."/>
            <person name="Gross S."/>
            <person name="Guigo R."/>
            <person name="Gustafson E.A."/>
            <person name="Haerty W."/>
            <person name="Hahn M.W."/>
            <person name="Halligan D.L."/>
            <person name="Halpern A.L."/>
            <person name="Halter G.M."/>
            <person name="Han M.V."/>
            <person name="Heger A."/>
            <person name="Hillier L."/>
            <person name="Hinrichs A.S."/>
            <person name="Holmes I."/>
            <person name="Hoskins R.A."/>
            <person name="Hubisz M.J."/>
            <person name="Hultmark D."/>
            <person name="Huntley M.A."/>
            <person name="Jaffe D.B."/>
            <person name="Jagadeeshan S."/>
            <person name="Jeck W.R."/>
            <person name="Johnson J."/>
            <person name="Jones C.D."/>
            <person name="Jordan W.C."/>
            <person name="Karpen G.H."/>
            <person name="Kataoka E."/>
            <person name="Keightley P.D."/>
            <person name="Kheradpour P."/>
            <person name="Kirkness E.F."/>
            <person name="Koerich L.B."/>
            <person name="Kristiansen K."/>
            <person name="Kudrna D."/>
            <person name="Kulathinal R.J."/>
            <person name="Kumar S."/>
            <person name="Kwok R."/>
            <person name="Lander E."/>
            <person name="Langley C.H."/>
            <person name="Lapoint R."/>
            <person name="Lazzaro B.P."/>
            <person name="Lee S.J."/>
            <person name="Levesque L."/>
            <person name="Li R."/>
            <person name="Lin C.F."/>
            <person name="Lin M.F."/>
            <person name="Lindblad-Toh K."/>
            <person name="Llopart A."/>
            <person name="Long M."/>
            <person name="Low L."/>
            <person name="Lozovsky E."/>
            <person name="Lu J."/>
            <person name="Luo M."/>
            <person name="Machado C.A."/>
            <person name="Makalowski W."/>
            <person name="Marzo M."/>
            <person name="Matsuda M."/>
            <person name="Matzkin L."/>
            <person name="McAllister B."/>
            <person name="McBride C.S."/>
            <person name="McKernan B."/>
            <person name="McKernan K."/>
            <person name="Mendez-Lago M."/>
            <person name="Minx P."/>
            <person name="Mollenhauer M.U."/>
            <person name="Montooth K."/>
            <person name="Mount S.M."/>
            <person name="Mu X."/>
            <person name="Myers E."/>
            <person name="Negre B."/>
            <person name="Newfeld S."/>
            <person name="Nielsen R."/>
            <person name="Noor M.A."/>
            <person name="O'Grady P."/>
            <person name="Pachter L."/>
            <person name="Papaceit M."/>
            <person name="Parisi M.J."/>
            <person name="Parisi M."/>
            <person name="Parts L."/>
            <person name="Pedersen J.S."/>
            <person name="Pesole G."/>
            <person name="Phillippy A.M."/>
            <person name="Ponting C.P."/>
            <person name="Pop M."/>
            <person name="Porcelli D."/>
            <person name="Powell J.R."/>
            <person name="Prohaska S."/>
            <person name="Pruitt K."/>
            <person name="Puig M."/>
            <person name="Quesneville H."/>
            <person name="Ram K.R."/>
            <person name="Rand D."/>
            <person name="Rasmussen M.D."/>
            <person name="Reed L.K."/>
            <person name="Reenan R."/>
            <person name="Reily A."/>
            <person name="Remington K.A."/>
            <person name="Rieger T.T."/>
            <person name="Ritchie M.G."/>
            <person name="Robin C."/>
            <person name="Rogers Y.H."/>
            <person name="Rohde C."/>
            <person name="Rozas J."/>
            <person name="Rubenfield M.J."/>
            <person name="Ruiz A."/>
            <person name="Russo S."/>
            <person name="Salzberg S.L."/>
            <person name="Sanchez-Gracia A."/>
            <person name="Saranga D.J."/>
            <person name="Sato H."/>
            <person name="Schaeffer S.W."/>
            <person name="Schatz M.C."/>
            <person name="Schlenke T."/>
            <person name="Schwartz R."/>
            <person name="Segarra C."/>
            <person name="Singh R.S."/>
            <person name="Sirot L."/>
            <person name="Sirota M."/>
            <person name="Sisneros N.B."/>
            <person name="Smith C.D."/>
            <person name="Smith T.F."/>
            <person name="Spieth J."/>
            <person name="Stage D.E."/>
            <person name="Stark A."/>
            <person name="Stephan W."/>
            <person name="Strausberg R.L."/>
            <person name="Strempel S."/>
            <person name="Sturgill D."/>
            <person name="Sutton G."/>
            <person name="Sutton G.G."/>
            <person name="Tao W."/>
            <person name="Teichmann S."/>
            <person name="Tobari Y.N."/>
            <person name="Tomimura Y."/>
            <person name="Tsolas J.M."/>
            <person name="Valente V.L."/>
            <person name="Venter E."/>
            <person name="Venter J.C."/>
            <person name="Vicario S."/>
            <person name="Vieira F.G."/>
            <person name="Vilella A.J."/>
            <person name="Villasante A."/>
            <person name="Walenz B."/>
            <person name="Wang J."/>
            <person name="Wasserman M."/>
            <person name="Watts T."/>
            <person name="Wilson D."/>
            <person name="Wilson R.K."/>
            <person name="Wing R.A."/>
            <person name="Wolfner M.F."/>
            <person name="Wong A."/>
            <person name="Wong G.K."/>
            <person name="Wu C.I."/>
            <person name="Wu G."/>
            <person name="Yamamoto D."/>
            <person name="Yang H.P."/>
            <person name="Yang S.P."/>
            <person name="Yorke J.A."/>
            <person name="Yoshida K."/>
            <person name="Zdobnov E."/>
            <person name="Zhang P."/>
            <person name="Zhang Y."/>
            <person name="Zimin A.V."/>
            <person name="Baldwin J."/>
            <person name="Abdouelleil A."/>
            <person name="Abdulkadir J."/>
            <person name="Abebe A."/>
            <person name="Abera B."/>
            <person name="Abreu J."/>
            <person name="Acer S.C."/>
            <person name="Aftuck L."/>
            <person name="Alexander A."/>
            <person name="An P."/>
            <person name="Anderson E."/>
            <person name="Anderson S."/>
            <person name="Arachi H."/>
            <person name="Azer M."/>
            <person name="Bachantsang P."/>
            <person name="Barry A."/>
            <person name="Bayul T."/>
            <person name="Berlin A."/>
            <person name="Bessette D."/>
            <person name="Bloom T."/>
            <person name="Blye J."/>
            <person name="Boguslavskiy L."/>
            <person name="Bonnet C."/>
            <person name="Boukhgalter B."/>
            <person name="Bourzgui I."/>
            <person name="Brown A."/>
            <person name="Cahill P."/>
            <person name="Channer S."/>
            <person name="Cheshatsang Y."/>
            <person name="Chuda L."/>
            <person name="Citroen M."/>
            <person name="Collymore A."/>
            <person name="Cooke P."/>
            <person name="Costello M."/>
            <person name="D'Aco K."/>
            <person name="Daza R."/>
            <person name="De Haan G."/>
            <person name="DeGray S."/>
            <person name="DeMaso C."/>
            <person name="Dhargay N."/>
            <person name="Dooley K."/>
            <person name="Dooley E."/>
            <person name="Doricent M."/>
            <person name="Dorje P."/>
            <person name="Dorjee K."/>
            <person name="Dupes A."/>
            <person name="Elong R."/>
            <person name="Falk J."/>
            <person name="Farina A."/>
            <person name="Faro S."/>
            <person name="Ferguson D."/>
            <person name="Fisher S."/>
            <person name="Foley C.D."/>
            <person name="Franke A."/>
            <person name="Friedrich D."/>
            <person name="Gadbois L."/>
            <person name="Gearin G."/>
            <person name="Gearin C.R."/>
            <person name="Giannoukos G."/>
            <person name="Goode T."/>
            <person name="Graham J."/>
            <person name="Grandbois E."/>
            <person name="Grewal S."/>
            <person name="Gyaltsen K."/>
            <person name="Hafez N."/>
            <person name="Hagos B."/>
            <person name="Hall J."/>
            <person name="Henson C."/>
            <person name="Hollinger A."/>
            <person name="Honan T."/>
            <person name="Huard M.D."/>
            <person name="Hughes L."/>
            <person name="Hurhula B."/>
            <person name="Husby M.E."/>
            <person name="Kamat A."/>
            <person name="Kanga B."/>
            <person name="Kashin S."/>
            <person name="Khazanovich D."/>
            <person name="Kisner P."/>
            <person name="Lance K."/>
            <person name="Lara M."/>
            <person name="Lee W."/>
            <person name="Lennon N."/>
            <person name="Letendre F."/>
            <person name="LeVine R."/>
            <person name="Lipovsky A."/>
            <person name="Liu X."/>
            <person name="Liu J."/>
            <person name="Liu S."/>
            <person name="Lokyitsang T."/>
            <person name="Lokyitsang Y."/>
            <person name="Lubonja R."/>
            <person name="Lui A."/>
            <person name="MacDonald P."/>
            <person name="Magnisalis V."/>
            <person name="Maru K."/>
            <person name="Matthews C."/>
            <person name="McCusker W."/>
            <person name="McDonough S."/>
            <person name="Mehta T."/>
            <person name="Meldrim J."/>
            <person name="Meneus L."/>
            <person name="Mihai O."/>
            <person name="Mihalev A."/>
            <person name="Mihova T."/>
            <person name="Mittelman R."/>
            <person name="Mlenga V."/>
            <person name="Montmayeur A."/>
            <person name="Mulrain L."/>
            <person name="Navidi A."/>
            <person name="Naylor J."/>
            <person name="Negash T."/>
            <person name="Nguyen T."/>
            <person name="Nguyen N."/>
            <person name="Nicol R."/>
            <person name="Norbu C."/>
            <person name="Norbu N."/>
            <person name="Novod N."/>
            <person name="O'Neill B."/>
            <person name="Osman S."/>
            <person name="Markiewicz E."/>
            <person name="Oyono O.L."/>
            <person name="Patti C."/>
            <person name="Phunkhang P."/>
            <person name="Pierre F."/>
            <person name="Priest M."/>
            <person name="Raghuraman S."/>
            <person name="Rege F."/>
            <person name="Reyes R."/>
            <person name="Rise C."/>
            <person name="Rogov P."/>
            <person name="Ross K."/>
            <person name="Ryan E."/>
            <person name="Settipalli S."/>
            <person name="Shea T."/>
            <person name="Sherpa N."/>
            <person name="Shi L."/>
            <person name="Shih D."/>
            <person name="Sparrow T."/>
            <person name="Spaulding J."/>
            <person name="Stalker J."/>
            <person name="Stange-Thomann N."/>
            <person name="Stavropoulos S."/>
            <person name="Stone C."/>
            <person name="Strader C."/>
            <person name="Tesfaye S."/>
            <person name="Thomson T."/>
            <person name="Thoulutsang Y."/>
            <person name="Thoulutsang D."/>
            <person name="Topham K."/>
            <person name="Topping I."/>
            <person name="Tsamla T."/>
            <person name="Vassiliev H."/>
            <person name="Vo A."/>
            <person name="Wangchuk T."/>
            <person name="Wangdi T."/>
            <person name="Weiand M."/>
            <person name="Wilkinson J."/>
            <person name="Wilson A."/>
            <person name="Yadav S."/>
            <person name="Young G."/>
            <person name="Yu Q."/>
            <person name="Zembek L."/>
            <person name="Zhong D."/>
            <person name="Zimmer A."/>
            <person name="Zwirko Z."/>
            <person name="Jaffe D.B."/>
            <person name="Alvarez P."/>
            <person name="Brockman W."/>
            <person name="Butler J."/>
            <person name="Chin C."/>
            <person name="Gnerre S."/>
            <person name="Grabherr M."/>
            <person name="Kleber M."/>
            <person name="Mauceli E."/>
            <person name="MacCallum I."/>
        </authorList>
    </citation>
    <scope>NUCLEOTIDE SEQUENCE [LARGE SCALE GENOMIC DNA]</scope>
    <source>
        <strain evidence="15">Tucson 14024-0371.13</strain>
    </source>
</reference>
<evidence type="ECO:0000256" key="10">
    <source>
        <dbReference type="RuleBase" id="RU363039"/>
    </source>
</evidence>
<evidence type="ECO:0000256" key="2">
    <source>
        <dbReference type="ARBA" id="ARBA00022598"/>
    </source>
</evidence>
<dbReference type="InterPro" id="IPR014758">
    <property type="entry name" value="Met-tRNA_synth"/>
</dbReference>
<dbReference type="CDD" id="cd00814">
    <property type="entry name" value="MetRS_core"/>
    <property type="match status" value="1"/>
</dbReference>
<evidence type="ECO:0000256" key="6">
    <source>
        <dbReference type="ARBA" id="ARBA00023146"/>
    </source>
</evidence>
<dbReference type="EC" id="6.1.1.10" evidence="1"/>
<organism evidence="14 15">
    <name type="scientific">Drosophila ananassae</name>
    <name type="common">Fruit fly</name>
    <dbReference type="NCBI Taxonomy" id="7217"/>
    <lineage>
        <taxon>Eukaryota</taxon>
        <taxon>Metazoa</taxon>
        <taxon>Ecdysozoa</taxon>
        <taxon>Arthropoda</taxon>
        <taxon>Hexapoda</taxon>
        <taxon>Insecta</taxon>
        <taxon>Pterygota</taxon>
        <taxon>Neoptera</taxon>
        <taxon>Endopterygota</taxon>
        <taxon>Diptera</taxon>
        <taxon>Brachycera</taxon>
        <taxon>Muscomorpha</taxon>
        <taxon>Ephydroidea</taxon>
        <taxon>Drosophilidae</taxon>
        <taxon>Drosophila</taxon>
        <taxon>Sophophora</taxon>
    </lineage>
</organism>
<dbReference type="GO" id="GO:0005524">
    <property type="term" value="F:ATP binding"/>
    <property type="evidence" value="ECO:0007669"/>
    <property type="project" value="UniProtKB-KW"/>
</dbReference>
<dbReference type="NCBIfam" id="TIGR00398">
    <property type="entry name" value="metG"/>
    <property type="match status" value="1"/>
</dbReference>
<dbReference type="GeneID" id="6501544"/>
<dbReference type="InParanoid" id="B3LYB0"/>
<feature type="region of interest" description="Disordered" evidence="11">
    <location>
        <begin position="545"/>
        <end position="573"/>
    </location>
</feature>
<dbReference type="InterPro" id="IPR014729">
    <property type="entry name" value="Rossmann-like_a/b/a_fold"/>
</dbReference>
<dbReference type="EMBL" id="CH902617">
    <property type="protein sequence ID" value="EDV44014.2"/>
    <property type="molecule type" value="Genomic_DNA"/>
</dbReference>
<dbReference type="PANTHER" id="PTHR43326">
    <property type="entry name" value="METHIONYL-TRNA SYNTHETASE"/>
    <property type="match status" value="1"/>
</dbReference>
<protein>
    <recommendedName>
        <fullName evidence="7">Methionine--tRNA ligase, mitochondrial</fullName>
        <ecNumber evidence="1">6.1.1.10</ecNumber>
    </recommendedName>
    <alternativeName>
        <fullName evidence="8">Mitochondrial methionyl-tRNA synthetase</fullName>
    </alternativeName>
</protein>
<dbReference type="Gene3D" id="2.170.220.10">
    <property type="match status" value="1"/>
</dbReference>
<evidence type="ECO:0000259" key="12">
    <source>
        <dbReference type="Pfam" id="PF09334"/>
    </source>
</evidence>
<comment type="similarity">
    <text evidence="10">Belongs to the class-I aminoacyl-tRNA synthetase family.</text>
</comment>
<evidence type="ECO:0000256" key="9">
    <source>
        <dbReference type="ARBA" id="ARBA00047364"/>
    </source>
</evidence>
<sequence length="573" mass="65318">MLIRRIKCLGYLGARYNSSHFVTTPIFYVNAAPHIGHLYSAVIADAHCRYQRLKYPERKVRLCTGTDEHGTKIQQAAALHKVPVATYCDQISERYREVFQNANILQDDFIRTTEERHKRAVAHFWRTLNSRGHIYSAAYSGWYCVSDETFLTDSQLKLDEATGARYSLESGHPVEWTEETNYMFRLSKFQDDVIHWVKQEARIRPAKFEKILLDTLSEPLPDVSVSRPSNRVHWAIPVPDDSSQTVYVWLDALVNYLSALGYPDEEYSAFWPPAQQIIGKDILKFHGIYWPAFLIAAGLQPPGQLYVHSHWTVDGQKMSKSKQNVVNPVQAAEQYTMEGLRYFLLREGVAHSDGNYSHVKALRILNSELADTLGNLLSRACAKTLNPRQIYPSAQAEHLAEILGSLDAAKRLQESLLQLSERCAQHYESNHFHLVADTAMATLHAANNFFETSRPWELKKGAAGSNEPRLETIIAMTMDALRLCGIVLQPIIPQLATRLLDKLSVPATQRGWNYLAESFANTAHHGGSRQLNEQSSAMLFQRILEENREKEERKPQPAKRSKAKKKERRETMS</sequence>
<keyword evidence="15" id="KW-1185">Reference proteome</keyword>
<dbReference type="GO" id="GO:0004825">
    <property type="term" value="F:methionine-tRNA ligase activity"/>
    <property type="evidence" value="ECO:0007669"/>
    <property type="project" value="UniProtKB-EC"/>
</dbReference>
<dbReference type="eggNOG" id="KOG0436">
    <property type="taxonomic scope" value="Eukaryota"/>
</dbReference>
<gene>
    <name evidence="14" type="primary">Dana\GF18774</name>
    <name evidence="14" type="synonym">dana_GLEANR_20031</name>
    <name evidence="14" type="ORF">GF18774</name>
</gene>
<dbReference type="STRING" id="7217.B3LYB0"/>
<dbReference type="Pfam" id="PF09334">
    <property type="entry name" value="tRNA-synt_1g"/>
    <property type="match status" value="1"/>
</dbReference>
<keyword evidence="3 10" id="KW-0547">Nucleotide-binding</keyword>
<dbReference type="SUPFAM" id="SSF47323">
    <property type="entry name" value="Anticodon-binding domain of a subclass of class I aminoacyl-tRNA synthetases"/>
    <property type="match status" value="1"/>
</dbReference>
<evidence type="ECO:0000259" key="13">
    <source>
        <dbReference type="Pfam" id="PF19303"/>
    </source>
</evidence>
<feature type="domain" description="Methionyl/Leucyl tRNA synthetase" evidence="12">
    <location>
        <begin position="20"/>
        <end position="380"/>
    </location>
</feature>
<feature type="domain" description="Methionyl-tRNA synthetase anticodon-binding" evidence="13">
    <location>
        <begin position="409"/>
        <end position="551"/>
    </location>
</feature>
<dbReference type="InterPro" id="IPR023457">
    <property type="entry name" value="Met-tRNA_synth_2"/>
</dbReference>
<evidence type="ECO:0000256" key="11">
    <source>
        <dbReference type="SAM" id="MobiDB-lite"/>
    </source>
</evidence>
<proteinExistence type="inferred from homology"/>
<dbReference type="AlphaFoldDB" id="B3LYB0"/>
<dbReference type="Proteomes" id="UP000007801">
    <property type="component" value="Unassembled WGS sequence"/>
</dbReference>
<dbReference type="HOGENOM" id="CLU_009710_9_0_1"/>
<accession>B3LYB0</accession>
<dbReference type="FunFam" id="2.170.220.10:FF:000001">
    <property type="entry name" value="methionine--tRNA ligase, mitochondrial"/>
    <property type="match status" value="1"/>
</dbReference>
<evidence type="ECO:0000256" key="1">
    <source>
        <dbReference type="ARBA" id="ARBA00012838"/>
    </source>
</evidence>
<dbReference type="GO" id="GO:0005739">
    <property type="term" value="C:mitochondrion"/>
    <property type="evidence" value="ECO:0007669"/>
    <property type="project" value="UniProtKB-ARBA"/>
</dbReference>
<dbReference type="GO" id="GO:0006431">
    <property type="term" value="P:methionyl-tRNA aminoacylation"/>
    <property type="evidence" value="ECO:0007669"/>
    <property type="project" value="InterPro"/>
</dbReference>
<dbReference type="SMR" id="B3LYB0"/>
<dbReference type="Gene3D" id="3.40.50.620">
    <property type="entry name" value="HUPs"/>
    <property type="match status" value="1"/>
</dbReference>
<dbReference type="InterPro" id="IPR041872">
    <property type="entry name" value="Anticodon_Met"/>
</dbReference>
<keyword evidence="4 10" id="KW-0067">ATP-binding</keyword>
<keyword evidence="5 10" id="KW-0648">Protein biosynthesis</keyword>
<dbReference type="KEGG" id="dan:6501544"/>
<evidence type="ECO:0000313" key="15">
    <source>
        <dbReference type="Proteomes" id="UP000007801"/>
    </source>
</evidence>
<evidence type="ECO:0000256" key="3">
    <source>
        <dbReference type="ARBA" id="ARBA00022741"/>
    </source>
</evidence>
<evidence type="ECO:0000256" key="7">
    <source>
        <dbReference type="ARBA" id="ARBA00026124"/>
    </source>
</evidence>
<evidence type="ECO:0000256" key="4">
    <source>
        <dbReference type="ARBA" id="ARBA00022840"/>
    </source>
</evidence>
<dbReference type="PRINTS" id="PR01041">
    <property type="entry name" value="TRNASYNTHMET"/>
</dbReference>
<dbReference type="FunCoup" id="B3LYB0">
    <property type="interactions" value="1351"/>
</dbReference>
<keyword evidence="2 10" id="KW-0436">Ligase</keyword>
<comment type="catalytic activity">
    <reaction evidence="9">
        <text>tRNA(Met) + L-methionine + ATP = L-methionyl-tRNA(Met) + AMP + diphosphate</text>
        <dbReference type="Rhea" id="RHEA:13481"/>
        <dbReference type="Rhea" id="RHEA-COMP:9667"/>
        <dbReference type="Rhea" id="RHEA-COMP:9698"/>
        <dbReference type="ChEBI" id="CHEBI:30616"/>
        <dbReference type="ChEBI" id="CHEBI:33019"/>
        <dbReference type="ChEBI" id="CHEBI:57844"/>
        <dbReference type="ChEBI" id="CHEBI:78442"/>
        <dbReference type="ChEBI" id="CHEBI:78530"/>
        <dbReference type="ChEBI" id="CHEBI:456215"/>
        <dbReference type="EC" id="6.1.1.10"/>
    </reaction>
</comment>
<evidence type="ECO:0000256" key="5">
    <source>
        <dbReference type="ARBA" id="ARBA00022917"/>
    </source>
</evidence>
<dbReference type="Pfam" id="PF19303">
    <property type="entry name" value="Anticodon_3"/>
    <property type="match status" value="1"/>
</dbReference>
<name>B3LYB0_DROAN</name>
<dbReference type="PANTHER" id="PTHR43326:SF1">
    <property type="entry name" value="METHIONINE--TRNA LIGASE, MITOCHONDRIAL"/>
    <property type="match status" value="1"/>
</dbReference>
<evidence type="ECO:0000256" key="8">
    <source>
        <dbReference type="ARBA" id="ARBA00030331"/>
    </source>
</evidence>
<feature type="compositionally biased region" description="Basic and acidic residues" evidence="11">
    <location>
        <begin position="545"/>
        <end position="555"/>
    </location>
</feature>